<dbReference type="STRING" id="914234.M2QTD9"/>
<proteinExistence type="predicted"/>
<keyword evidence="6" id="KW-1185">Reference proteome</keyword>
<dbReference type="PROSITE" id="PS51939">
    <property type="entry name" value="XRRM"/>
    <property type="match status" value="1"/>
</dbReference>
<feature type="domain" description="XRRM" evidence="4">
    <location>
        <begin position="350"/>
        <end position="496"/>
    </location>
</feature>
<evidence type="ECO:0000313" key="5">
    <source>
        <dbReference type="EMBL" id="EMD40313.1"/>
    </source>
</evidence>
<evidence type="ECO:0000256" key="3">
    <source>
        <dbReference type="SAM" id="MobiDB-lite"/>
    </source>
</evidence>
<accession>M2QTD9</accession>
<name>M2QTD9_CERS8</name>
<evidence type="ECO:0000259" key="4">
    <source>
        <dbReference type="PROSITE" id="PS51939"/>
    </source>
</evidence>
<dbReference type="InterPro" id="IPR012677">
    <property type="entry name" value="Nucleotide-bd_a/b_plait_sf"/>
</dbReference>
<feature type="region of interest" description="Disordered" evidence="3">
    <location>
        <begin position="473"/>
        <end position="516"/>
    </location>
</feature>
<sequence length="516" mass="57728">MFAFVPRKVARPAKPSIVSAPARNRVQPSVVRENPHEIPAEIEPVTNPDVKGKGRAVKEDQTEEDYAILAMLSLSEHILWSDPELRRIIDFNADGYVPLSSLIHHSPYLSKLSPSPNEALLVKAIRAHASEYLDVRVLVSAPSRVAWYGRTNVKEDPGGFEVRRKEDLAMRNHENLSKNDWDARTIYLECIPPQYRSIPGIWRLLKTLLTDGSAFPCTVQAISLPPHHQDKKDDQPKCKGFALVTFAELEDASYLLEHWPWDRRRADQDSDAEEASKYGFRTLSKIKWQALNEGYLSYRKQLLEEIALAEAEEEDIPEPAAVLAEREPTPPQRAAGNSQGATPSMTLSSPYPPGCLVFVRNVHTETNKTTLRALFAQAYAGDSAPLAVGAEGLDYVDFNKGMDTCYLRLATPQHAQLLVEYFQRNHKVQTSGLDTTGADDPPADKKAITAELVQGMREDLYWAKVPEKVRRQAVEKAMTRSSSGRGSEQPATAVPPHDMPDSGEPKRKRRRRKGDA</sequence>
<dbReference type="Gene3D" id="3.30.70.330">
    <property type="match status" value="1"/>
</dbReference>
<dbReference type="SUPFAM" id="SSF54928">
    <property type="entry name" value="RNA-binding domain, RBD"/>
    <property type="match status" value="1"/>
</dbReference>
<dbReference type="Pfam" id="PF19977">
    <property type="entry name" value="xRRM"/>
    <property type="match status" value="1"/>
</dbReference>
<evidence type="ECO:0000256" key="1">
    <source>
        <dbReference type="ARBA" id="ARBA00022884"/>
    </source>
</evidence>
<dbReference type="OrthoDB" id="439993at2759"/>
<organism evidence="5 6">
    <name type="scientific">Ceriporiopsis subvermispora (strain B)</name>
    <name type="common">White-rot fungus</name>
    <name type="synonym">Gelatoporia subvermispora</name>
    <dbReference type="NCBI Taxonomy" id="914234"/>
    <lineage>
        <taxon>Eukaryota</taxon>
        <taxon>Fungi</taxon>
        <taxon>Dikarya</taxon>
        <taxon>Basidiomycota</taxon>
        <taxon>Agaricomycotina</taxon>
        <taxon>Agaricomycetes</taxon>
        <taxon>Polyporales</taxon>
        <taxon>Gelatoporiaceae</taxon>
        <taxon>Gelatoporia</taxon>
    </lineage>
</organism>
<dbReference type="HOGENOM" id="CLU_022035_0_0_1"/>
<dbReference type="GO" id="GO:1904868">
    <property type="term" value="P:telomerase catalytic core complex assembly"/>
    <property type="evidence" value="ECO:0007669"/>
    <property type="project" value="InterPro"/>
</dbReference>
<dbReference type="InterPro" id="IPR035979">
    <property type="entry name" value="RBD_domain_sf"/>
</dbReference>
<dbReference type="GO" id="GO:0070034">
    <property type="term" value="F:telomerase RNA binding"/>
    <property type="evidence" value="ECO:0007669"/>
    <property type="project" value="InterPro"/>
</dbReference>
<evidence type="ECO:0000256" key="2">
    <source>
        <dbReference type="PROSITE-ProRule" id="PRU01288"/>
    </source>
</evidence>
<reference evidence="5 6" key="1">
    <citation type="journal article" date="2012" name="Proc. Natl. Acad. Sci. U.S.A.">
        <title>Comparative genomics of Ceriporiopsis subvermispora and Phanerochaete chrysosporium provide insight into selective ligninolysis.</title>
        <authorList>
            <person name="Fernandez-Fueyo E."/>
            <person name="Ruiz-Duenas F.J."/>
            <person name="Ferreira P."/>
            <person name="Floudas D."/>
            <person name="Hibbett D.S."/>
            <person name="Canessa P."/>
            <person name="Larrondo L.F."/>
            <person name="James T.Y."/>
            <person name="Seelenfreund D."/>
            <person name="Lobos S."/>
            <person name="Polanco R."/>
            <person name="Tello M."/>
            <person name="Honda Y."/>
            <person name="Watanabe T."/>
            <person name="Watanabe T."/>
            <person name="Ryu J.S."/>
            <person name="Kubicek C.P."/>
            <person name="Schmoll M."/>
            <person name="Gaskell J."/>
            <person name="Hammel K.E."/>
            <person name="St John F.J."/>
            <person name="Vanden Wymelenberg A."/>
            <person name="Sabat G."/>
            <person name="Splinter BonDurant S."/>
            <person name="Syed K."/>
            <person name="Yadav J.S."/>
            <person name="Doddapaneni H."/>
            <person name="Subramanian V."/>
            <person name="Lavin J.L."/>
            <person name="Oguiza J.A."/>
            <person name="Perez G."/>
            <person name="Pisabarro A.G."/>
            <person name="Ramirez L."/>
            <person name="Santoyo F."/>
            <person name="Master E."/>
            <person name="Coutinho P.M."/>
            <person name="Henrissat B."/>
            <person name="Lombard V."/>
            <person name="Magnuson J.K."/>
            <person name="Kuees U."/>
            <person name="Hori C."/>
            <person name="Igarashi K."/>
            <person name="Samejima M."/>
            <person name="Held B.W."/>
            <person name="Barry K.W."/>
            <person name="LaButti K.M."/>
            <person name="Lapidus A."/>
            <person name="Lindquist E.A."/>
            <person name="Lucas S.M."/>
            <person name="Riley R."/>
            <person name="Salamov A.A."/>
            <person name="Hoffmeister D."/>
            <person name="Schwenk D."/>
            <person name="Hadar Y."/>
            <person name="Yarden O."/>
            <person name="de Vries R.P."/>
            <person name="Wiebenga A."/>
            <person name="Stenlid J."/>
            <person name="Eastwood D."/>
            <person name="Grigoriev I.V."/>
            <person name="Berka R.M."/>
            <person name="Blanchette R.A."/>
            <person name="Kersten P."/>
            <person name="Martinez A.T."/>
            <person name="Vicuna R."/>
            <person name="Cullen D."/>
        </authorList>
    </citation>
    <scope>NUCLEOTIDE SEQUENCE [LARGE SCALE GENOMIC DNA]</scope>
    <source>
        <strain evidence="5 6">B</strain>
    </source>
</reference>
<dbReference type="GO" id="GO:1990904">
    <property type="term" value="C:ribonucleoprotein complex"/>
    <property type="evidence" value="ECO:0007669"/>
    <property type="project" value="UniProtKB-UniRule"/>
</dbReference>
<keyword evidence="1 2" id="KW-0694">RNA-binding</keyword>
<gene>
    <name evidence="5" type="ORF">CERSUDRAFT_102731</name>
</gene>
<dbReference type="InterPro" id="IPR045537">
    <property type="entry name" value="Lar7_xRRM"/>
</dbReference>
<feature type="compositionally biased region" description="Basic residues" evidence="3">
    <location>
        <begin position="506"/>
        <end position="516"/>
    </location>
</feature>
<feature type="compositionally biased region" description="Polar residues" evidence="3">
    <location>
        <begin position="479"/>
        <end position="490"/>
    </location>
</feature>
<dbReference type="InterPro" id="IPR014886">
    <property type="entry name" value="La_xRRM"/>
</dbReference>
<protein>
    <recommendedName>
        <fullName evidence="4">XRRM domain-containing protein</fullName>
    </recommendedName>
</protein>
<dbReference type="Proteomes" id="UP000016930">
    <property type="component" value="Unassembled WGS sequence"/>
</dbReference>
<evidence type="ECO:0000313" key="6">
    <source>
        <dbReference type="Proteomes" id="UP000016930"/>
    </source>
</evidence>
<dbReference type="AlphaFoldDB" id="M2QTD9"/>
<dbReference type="EMBL" id="KB445792">
    <property type="protein sequence ID" value="EMD40313.1"/>
    <property type="molecule type" value="Genomic_DNA"/>
</dbReference>